<evidence type="ECO:0000313" key="2">
    <source>
        <dbReference type="EMBL" id="WCO65818.1"/>
    </source>
</evidence>
<dbReference type="KEGG" id="ima:PO878_15045"/>
<evidence type="ECO:0000259" key="1">
    <source>
        <dbReference type="Pfam" id="PF00534"/>
    </source>
</evidence>
<dbReference type="SUPFAM" id="SSF53756">
    <property type="entry name" value="UDP-Glycosyltransferase/glycogen phosphorylase"/>
    <property type="match status" value="2"/>
</dbReference>
<dbReference type="Gene3D" id="3.40.50.2000">
    <property type="entry name" value="Glycogen Phosphorylase B"/>
    <property type="match status" value="4"/>
</dbReference>
<dbReference type="AlphaFoldDB" id="A0AAE9Y7G1"/>
<dbReference type="Proteomes" id="UP001216390">
    <property type="component" value="Chromosome"/>
</dbReference>
<dbReference type="InterPro" id="IPR001296">
    <property type="entry name" value="Glyco_trans_1"/>
</dbReference>
<accession>A0AAE9Y7G1</accession>
<evidence type="ECO:0000313" key="3">
    <source>
        <dbReference type="Proteomes" id="UP001216390"/>
    </source>
</evidence>
<dbReference type="GO" id="GO:0016757">
    <property type="term" value="F:glycosyltransferase activity"/>
    <property type="evidence" value="ECO:0007669"/>
    <property type="project" value="InterPro"/>
</dbReference>
<dbReference type="RefSeq" id="WP_272735344.1">
    <property type="nucleotide sequence ID" value="NZ_CP116942.1"/>
</dbReference>
<dbReference type="PANTHER" id="PTHR12526:SF635">
    <property type="entry name" value="GLYCOSYL TRANSFERASE GROUP 1"/>
    <property type="match status" value="1"/>
</dbReference>
<dbReference type="Pfam" id="PF13692">
    <property type="entry name" value="Glyco_trans_1_4"/>
    <property type="match status" value="1"/>
</dbReference>
<organism evidence="2 3">
    <name type="scientific">Iamia majanohamensis</name>
    <dbReference type="NCBI Taxonomy" id="467976"/>
    <lineage>
        <taxon>Bacteria</taxon>
        <taxon>Bacillati</taxon>
        <taxon>Actinomycetota</taxon>
        <taxon>Acidimicrobiia</taxon>
        <taxon>Acidimicrobiales</taxon>
        <taxon>Iamiaceae</taxon>
        <taxon>Iamia</taxon>
    </lineage>
</organism>
<keyword evidence="3" id="KW-1185">Reference proteome</keyword>
<protein>
    <submittedName>
        <fullName evidence="2">Glycosyltransferase family 4 protein</fullName>
    </submittedName>
</protein>
<gene>
    <name evidence="2" type="ORF">PO878_15045</name>
</gene>
<feature type="domain" description="Glycosyl transferase family 1" evidence="1">
    <location>
        <begin position="224"/>
        <end position="370"/>
    </location>
</feature>
<dbReference type="Pfam" id="PF00534">
    <property type="entry name" value="Glycos_transf_1"/>
    <property type="match status" value="1"/>
</dbReference>
<dbReference type="CDD" id="cd03801">
    <property type="entry name" value="GT4_PimA-like"/>
    <property type="match status" value="2"/>
</dbReference>
<dbReference type="EMBL" id="CP116942">
    <property type="protein sequence ID" value="WCO65818.1"/>
    <property type="molecule type" value="Genomic_DNA"/>
</dbReference>
<reference evidence="2" key="1">
    <citation type="submission" date="2023-01" db="EMBL/GenBank/DDBJ databases">
        <title>The diversity of Class Acidimicrobiia in South China Sea sediment environments and the proposal of Iamia marina sp. nov., a novel species of the genus Iamia.</title>
        <authorList>
            <person name="He Y."/>
            <person name="Tian X."/>
        </authorList>
    </citation>
    <scope>NUCLEOTIDE SEQUENCE</scope>
    <source>
        <strain evidence="2">DSM 19957</strain>
    </source>
</reference>
<proteinExistence type="predicted"/>
<dbReference type="PANTHER" id="PTHR12526">
    <property type="entry name" value="GLYCOSYLTRANSFERASE"/>
    <property type="match status" value="1"/>
</dbReference>
<sequence length="824" mass="87076">MAARKVAIVAPTPVPFTRGGAERAWSGLHAALLDAGHDAELVKLPVRETTLAQVASGYRDFSTLDLDHFDVVISSKYPAWITPHRHHVLWMFHPLRGLYDTYHLFGLPTAPGRVQPATAALLEAVRRPPRRADVAEVLDRVDAAVADLGADHPDLALPGPVSRLVVRWLDRVALDPVEVARHVALSRTVAARAGYLPEGVAARVAYAPPDLEPPAAPRPPGRHLFTASRLDGPKRLDLLVRAMAHVPGDVELHIGGTGPEEERLRALAAGDPRIRFLGFIPDEELGTRYADALAVPFLPLDEDYGLITVEALAAGTPVVTTSDSGGPAELVRHGVDGAVVDPDPVALGRALAALATDPARARAMGEEGRRHTARITWPNVVRTLLGPEEAAGGDGATTPDRARRPGRRRVVVLTTFRVADRAHGGQLRSYHLYGGLARHADVEVVSLTDGGRSGSVALGPGFVETAVPISAAQRTAAEQATLEVGIPVSDLTAGEAIALTPEYLRQLRDACRTADAVVLAEPYLLPALDAAGIDLPFVYDAFNVEVDLKAAILPPTPAGSAVLSRVAAVELAAARRAAAITACSLPDAHRLAALAGRRSSDAVVVPNGTDCAATTPVAPEVRARRAQRWLDRYRDVDGRAGDVESLAVFFGSWHPPNLDAARRIIELAPEVPEVLFVLGGRHGDAFAGQATPANLVLAGRVSDRARDVLLGTAHLALNPMATGSGTNLKVLEYLAAGVPVVTTAFGIRGLDLVDREHLLVGAPEGFGGAVRTALADPEAASTRAEAGRRRVEELYDWPRLADRLAEVVARVTGAPAAGPQASVR</sequence>
<name>A0AAE9Y7G1_9ACTN</name>